<sequence length="237" mass="25244">MALHLTGIRIDATSPQALARFWAQVLRGEAQPPQAGGDVVVTLPDEAYVLRFVPTSVPKTGRNRMHFDLTSATPEAQAATVARALALGGSPYDVGQTGDEGHVVLADPEQNEFCVIEAENRFLAGRGSIGGINCDGTRVTGEFWRAALGWELSWDEEEEIAITPPAGGSTVTWSGPPLMDKPATGRNRLRLEVTTDDDVAAETARLVRRGATVVDAVTDSFGTILLADPDSNELHLG</sequence>
<evidence type="ECO:0000256" key="1">
    <source>
        <dbReference type="SAM" id="MobiDB-lite"/>
    </source>
</evidence>
<organism evidence="3 4">
    <name type="scientific">Xylanimonas protaetiae</name>
    <dbReference type="NCBI Taxonomy" id="2509457"/>
    <lineage>
        <taxon>Bacteria</taxon>
        <taxon>Bacillati</taxon>
        <taxon>Actinomycetota</taxon>
        <taxon>Actinomycetes</taxon>
        <taxon>Micrococcales</taxon>
        <taxon>Promicromonosporaceae</taxon>
        <taxon>Xylanimonas</taxon>
    </lineage>
</organism>
<protein>
    <submittedName>
        <fullName evidence="3">VOC family protein</fullName>
    </submittedName>
</protein>
<keyword evidence="4" id="KW-1185">Reference proteome</keyword>
<dbReference type="InterPro" id="IPR029068">
    <property type="entry name" value="Glyas_Bleomycin-R_OHBP_Dase"/>
</dbReference>
<dbReference type="KEGG" id="xya:ET471_11015"/>
<dbReference type="RefSeq" id="WP_129188304.1">
    <property type="nucleotide sequence ID" value="NZ_CP035493.1"/>
</dbReference>
<gene>
    <name evidence="3" type="ORF">ET471_11015</name>
</gene>
<dbReference type="OrthoDB" id="5524593at2"/>
<evidence type="ECO:0000259" key="2">
    <source>
        <dbReference type="PROSITE" id="PS51819"/>
    </source>
</evidence>
<dbReference type="AlphaFoldDB" id="A0A4P6F6R7"/>
<reference evidence="3 4" key="1">
    <citation type="submission" date="2019-01" db="EMBL/GenBank/DDBJ databases">
        <title>Genome sequencing of strain FW10M-9.</title>
        <authorList>
            <person name="Heo J."/>
            <person name="Kim S.-J."/>
            <person name="Kim J.-S."/>
            <person name="Hong S.-B."/>
            <person name="Kwon S.-W."/>
        </authorList>
    </citation>
    <scope>NUCLEOTIDE SEQUENCE [LARGE SCALE GENOMIC DNA]</scope>
    <source>
        <strain evidence="3 4">FW10M-9</strain>
    </source>
</reference>
<accession>A0A4P6F6R7</accession>
<dbReference type="PROSITE" id="PS51819">
    <property type="entry name" value="VOC"/>
    <property type="match status" value="1"/>
</dbReference>
<dbReference type="Pfam" id="PF18029">
    <property type="entry name" value="Glyoxalase_6"/>
    <property type="match status" value="2"/>
</dbReference>
<dbReference type="PANTHER" id="PTHR35908:SF1">
    <property type="entry name" value="CONSERVED PROTEIN"/>
    <property type="match status" value="1"/>
</dbReference>
<name>A0A4P6F6R7_9MICO</name>
<evidence type="ECO:0000313" key="4">
    <source>
        <dbReference type="Proteomes" id="UP000292118"/>
    </source>
</evidence>
<dbReference type="InterPro" id="IPR037523">
    <property type="entry name" value="VOC_core"/>
</dbReference>
<dbReference type="Proteomes" id="UP000292118">
    <property type="component" value="Chromosome"/>
</dbReference>
<proteinExistence type="predicted"/>
<dbReference type="SUPFAM" id="SSF54593">
    <property type="entry name" value="Glyoxalase/Bleomycin resistance protein/Dihydroxybiphenyl dioxygenase"/>
    <property type="match status" value="2"/>
</dbReference>
<dbReference type="EMBL" id="CP035493">
    <property type="protein sequence ID" value="QAY70493.1"/>
    <property type="molecule type" value="Genomic_DNA"/>
</dbReference>
<evidence type="ECO:0000313" key="3">
    <source>
        <dbReference type="EMBL" id="QAY70493.1"/>
    </source>
</evidence>
<dbReference type="CDD" id="cd06587">
    <property type="entry name" value="VOC"/>
    <property type="match status" value="1"/>
</dbReference>
<feature type="region of interest" description="Disordered" evidence="1">
    <location>
        <begin position="164"/>
        <end position="184"/>
    </location>
</feature>
<feature type="domain" description="VOC" evidence="2">
    <location>
        <begin position="125"/>
        <end position="237"/>
    </location>
</feature>
<dbReference type="PANTHER" id="PTHR35908">
    <property type="entry name" value="HYPOTHETICAL FUSION PROTEIN"/>
    <property type="match status" value="1"/>
</dbReference>
<dbReference type="InterPro" id="IPR041581">
    <property type="entry name" value="Glyoxalase_6"/>
</dbReference>
<dbReference type="Gene3D" id="3.10.180.10">
    <property type="entry name" value="2,3-Dihydroxybiphenyl 1,2-Dioxygenase, domain 1"/>
    <property type="match status" value="2"/>
</dbReference>